<dbReference type="Pfam" id="PF05635">
    <property type="entry name" value="23S_rRNA_IVP"/>
    <property type="match status" value="1"/>
</dbReference>
<reference evidence="2" key="1">
    <citation type="submission" date="2016-10" db="EMBL/GenBank/DDBJ databases">
        <authorList>
            <person name="Varghese N."/>
            <person name="Submissions S."/>
        </authorList>
    </citation>
    <scope>NUCLEOTIDE SEQUENCE [LARGE SCALE GENOMIC DNA]</scope>
    <source>
        <strain evidence="2">Gh-48</strain>
    </source>
</reference>
<dbReference type="Proteomes" id="UP000198942">
    <property type="component" value="Unassembled WGS sequence"/>
</dbReference>
<dbReference type="CDD" id="cd16377">
    <property type="entry name" value="23S_rRNA_IVP_like"/>
    <property type="match status" value="1"/>
</dbReference>
<dbReference type="OrthoDB" id="9811959at2"/>
<name>A0A1H8KFN7_9SPHI</name>
<accession>A0A1H8KFN7</accession>
<dbReference type="STRING" id="551995.SAMN05192574_104591"/>
<dbReference type="AlphaFoldDB" id="A0A1H8KFN7"/>
<keyword evidence="2" id="KW-1185">Reference proteome</keyword>
<evidence type="ECO:0000313" key="2">
    <source>
        <dbReference type="Proteomes" id="UP000198942"/>
    </source>
</evidence>
<gene>
    <name evidence="1" type="ORF">SAMN05192574_104591</name>
</gene>
<evidence type="ECO:0000313" key="1">
    <source>
        <dbReference type="EMBL" id="SEN91675.1"/>
    </source>
</evidence>
<dbReference type="InterPro" id="IPR036583">
    <property type="entry name" value="23S_rRNA_IVS_sf"/>
</dbReference>
<dbReference type="Gene3D" id="1.20.1440.60">
    <property type="entry name" value="23S rRNA-intervening sequence"/>
    <property type="match status" value="1"/>
</dbReference>
<dbReference type="PANTHER" id="PTHR38471">
    <property type="entry name" value="FOUR HELIX BUNDLE PROTEIN"/>
    <property type="match status" value="1"/>
</dbReference>
<dbReference type="RefSeq" id="WP_091211653.1">
    <property type="nucleotide sequence ID" value="NZ_FOCL01000004.1"/>
</dbReference>
<protein>
    <submittedName>
        <fullName evidence="1">Four helix bundle protein</fullName>
    </submittedName>
</protein>
<dbReference type="NCBIfam" id="TIGR02436">
    <property type="entry name" value="four helix bundle protein"/>
    <property type="match status" value="1"/>
</dbReference>
<dbReference type="PANTHER" id="PTHR38471:SF2">
    <property type="entry name" value="FOUR HELIX BUNDLE PROTEIN"/>
    <property type="match status" value="1"/>
</dbReference>
<organism evidence="1 2">
    <name type="scientific">Mucilaginibacter gossypiicola</name>
    <dbReference type="NCBI Taxonomy" id="551995"/>
    <lineage>
        <taxon>Bacteria</taxon>
        <taxon>Pseudomonadati</taxon>
        <taxon>Bacteroidota</taxon>
        <taxon>Sphingobacteriia</taxon>
        <taxon>Sphingobacteriales</taxon>
        <taxon>Sphingobacteriaceae</taxon>
        <taxon>Mucilaginibacter</taxon>
    </lineage>
</organism>
<dbReference type="InterPro" id="IPR012657">
    <property type="entry name" value="23S_rRNA-intervening_sequence"/>
</dbReference>
<dbReference type="SUPFAM" id="SSF158446">
    <property type="entry name" value="IVS-encoded protein-like"/>
    <property type="match status" value="1"/>
</dbReference>
<dbReference type="EMBL" id="FOCL01000004">
    <property type="protein sequence ID" value="SEN91675.1"/>
    <property type="molecule type" value="Genomic_DNA"/>
</dbReference>
<proteinExistence type="predicted"/>
<sequence>MRDYKKLDVWKKAHLLTKQVYADILPIMPREEQFALTNQLRRSTYSIPLNIVEGCGKNTDKDFTHYLDNALGSAHEVEYTVYLIYDLGFIPTEIYDRTNTSINEVKAMLIGFIKFLRSDN</sequence>